<dbReference type="EMBL" id="JAGHKP010000003">
    <property type="protein sequence ID" value="MBO9154465.1"/>
    <property type="molecule type" value="Genomic_DNA"/>
</dbReference>
<protein>
    <submittedName>
        <fullName evidence="1">Uncharacterized protein</fullName>
    </submittedName>
</protein>
<evidence type="ECO:0000313" key="2">
    <source>
        <dbReference type="Proteomes" id="UP000679126"/>
    </source>
</evidence>
<reference evidence="2" key="1">
    <citation type="submission" date="2021-03" db="EMBL/GenBank/DDBJ databases">
        <title>Assistant Professor.</title>
        <authorList>
            <person name="Huq M.A."/>
        </authorList>
    </citation>
    <scope>NUCLEOTIDE SEQUENCE [LARGE SCALE GENOMIC DNA]</scope>
    <source>
        <strain evidence="2">MAH-28</strain>
    </source>
</reference>
<accession>A0ABS3YJ52</accession>
<keyword evidence="2" id="KW-1185">Reference proteome</keyword>
<sequence>MIKFLLSTLVIVPGLLLLKTSSSYGYAPIADTLQPVKTAASKPVEKPVATLQGHLPKIKEVPKSRRMIKPMAVPSPLPIKPVRIIKPKIIPGKIL</sequence>
<proteinExistence type="predicted"/>
<dbReference type="RefSeq" id="WP_209147582.1">
    <property type="nucleotide sequence ID" value="NZ_JAGHKP010000003.1"/>
</dbReference>
<organism evidence="1 2">
    <name type="scientific">Chitinophaga chungangae</name>
    <dbReference type="NCBI Taxonomy" id="2821488"/>
    <lineage>
        <taxon>Bacteria</taxon>
        <taxon>Pseudomonadati</taxon>
        <taxon>Bacteroidota</taxon>
        <taxon>Chitinophagia</taxon>
        <taxon>Chitinophagales</taxon>
        <taxon>Chitinophagaceae</taxon>
        <taxon>Chitinophaga</taxon>
    </lineage>
</organism>
<comment type="caution">
    <text evidence="1">The sequence shown here is derived from an EMBL/GenBank/DDBJ whole genome shotgun (WGS) entry which is preliminary data.</text>
</comment>
<evidence type="ECO:0000313" key="1">
    <source>
        <dbReference type="EMBL" id="MBO9154465.1"/>
    </source>
</evidence>
<dbReference type="Proteomes" id="UP000679126">
    <property type="component" value="Unassembled WGS sequence"/>
</dbReference>
<name>A0ABS3YJ52_9BACT</name>
<gene>
    <name evidence="1" type="ORF">J7I43_19725</name>
</gene>